<comment type="function">
    <text evidence="6">Could methylate the ribose at the nucleotide 34 wobble position in tRNA.</text>
</comment>
<keyword evidence="1 6" id="KW-0963">Cytoplasm</keyword>
<dbReference type="AlphaFoldDB" id="A0A3G1KMK1"/>
<evidence type="ECO:0000259" key="8">
    <source>
        <dbReference type="Pfam" id="PF00588"/>
    </source>
</evidence>
<keyword evidence="3 6" id="KW-0808">Transferase</keyword>
<comment type="subcellular location">
    <subcellularLocation>
        <location evidence="6">Cytoplasm</location>
    </subcellularLocation>
</comment>
<dbReference type="EC" id="2.1.1.207" evidence="6"/>
<evidence type="ECO:0000313" key="9">
    <source>
        <dbReference type="EMBL" id="ATW23680.1"/>
    </source>
</evidence>
<dbReference type="NCBIfam" id="TIGR00185">
    <property type="entry name" value="tRNA_yibK_trmL"/>
    <property type="match status" value="1"/>
</dbReference>
<dbReference type="GO" id="GO:0003723">
    <property type="term" value="F:RNA binding"/>
    <property type="evidence" value="ECO:0007669"/>
    <property type="project" value="InterPro"/>
</dbReference>
<dbReference type="PANTHER" id="PTHR42971">
    <property type="entry name" value="TRNA (CYTIDINE(34)-2'-O)-METHYLTRANSFERASE"/>
    <property type="match status" value="1"/>
</dbReference>
<dbReference type="CDD" id="cd18094">
    <property type="entry name" value="SpoU-like_TrmL"/>
    <property type="match status" value="1"/>
</dbReference>
<dbReference type="SUPFAM" id="SSF75217">
    <property type="entry name" value="alpha/beta knot"/>
    <property type="match status" value="1"/>
</dbReference>
<evidence type="ECO:0000256" key="2">
    <source>
        <dbReference type="ARBA" id="ARBA00022603"/>
    </source>
</evidence>
<accession>A0A3G1KMK1</accession>
<feature type="binding site" evidence="6 7">
    <location>
        <position position="119"/>
    </location>
    <ligand>
        <name>S-adenosyl-L-methionine</name>
        <dbReference type="ChEBI" id="CHEBI:59789"/>
    </ligand>
</feature>
<dbReference type="Pfam" id="PF00588">
    <property type="entry name" value="SpoU_methylase"/>
    <property type="match status" value="1"/>
</dbReference>
<dbReference type="EMBL" id="CP017634">
    <property type="protein sequence ID" value="ATW23680.1"/>
    <property type="molecule type" value="Genomic_DNA"/>
</dbReference>
<keyword evidence="2 6" id="KW-0489">Methyltransferase</keyword>
<sequence length="172" mass="19517">MRPEQKNFCGGAKGRRKGISVHIVLVEPEIPANTGNISRTCAITGTSLHLVKPLGFSVDDKHLKRAGLDYWKYLDVHYHDSFPELKNKFPGHRFFFATTKAEKVYSEMQFGPEDFLVFGKETAGLPKELLKENWDHCLRIPMGVQLRSLNLSNSVAIILYEALRQQGFPNLT</sequence>
<dbReference type="InterPro" id="IPR029028">
    <property type="entry name" value="Alpha/beta_knot_MTases"/>
</dbReference>
<dbReference type="InterPro" id="IPR001537">
    <property type="entry name" value="SpoU_MeTrfase"/>
</dbReference>
<keyword evidence="5 6" id="KW-0819">tRNA processing</keyword>
<dbReference type="KEGG" id="fwa:DCMF_01725"/>
<dbReference type="GO" id="GO:0042802">
    <property type="term" value="F:identical protein binding"/>
    <property type="evidence" value="ECO:0007669"/>
    <property type="project" value="UniProtKB-ARBA"/>
</dbReference>
<dbReference type="Gene3D" id="3.40.1280.10">
    <property type="match status" value="1"/>
</dbReference>
<keyword evidence="10" id="KW-1185">Reference proteome</keyword>
<gene>
    <name evidence="9" type="ORF">DCMF_01725</name>
</gene>
<keyword evidence="4 6" id="KW-0949">S-adenosyl-L-methionine</keyword>
<evidence type="ECO:0000256" key="3">
    <source>
        <dbReference type="ARBA" id="ARBA00022679"/>
    </source>
</evidence>
<dbReference type="HAMAP" id="MF_01885">
    <property type="entry name" value="tRNA_methyltr_TrmL"/>
    <property type="match status" value="1"/>
</dbReference>
<dbReference type="GO" id="GO:0141102">
    <property type="term" value="F:tRNA (5-carboxymethylaminomethyluridine(34)-2'-O)-methyltransferase activity"/>
    <property type="evidence" value="ECO:0007669"/>
    <property type="project" value="RHEA"/>
</dbReference>
<comment type="catalytic activity">
    <reaction evidence="6">
        <text>cytidine(34) in tRNA + S-adenosyl-L-methionine = 2'-O-methylcytidine(34) in tRNA + S-adenosyl-L-homocysteine + H(+)</text>
        <dbReference type="Rhea" id="RHEA:43084"/>
        <dbReference type="Rhea" id="RHEA-COMP:10331"/>
        <dbReference type="Rhea" id="RHEA-COMP:10332"/>
        <dbReference type="ChEBI" id="CHEBI:15378"/>
        <dbReference type="ChEBI" id="CHEBI:57856"/>
        <dbReference type="ChEBI" id="CHEBI:59789"/>
        <dbReference type="ChEBI" id="CHEBI:74495"/>
        <dbReference type="ChEBI" id="CHEBI:82748"/>
        <dbReference type="EC" id="2.1.1.207"/>
    </reaction>
</comment>
<feature type="binding site" evidence="6 7">
    <location>
        <position position="140"/>
    </location>
    <ligand>
        <name>S-adenosyl-L-methionine</name>
        <dbReference type="ChEBI" id="CHEBI:59789"/>
    </ligand>
</feature>
<dbReference type="PIRSF" id="PIRSF029256">
    <property type="entry name" value="SpoU_TrmH_prd"/>
    <property type="match status" value="1"/>
</dbReference>
<dbReference type="Proteomes" id="UP000323521">
    <property type="component" value="Chromosome"/>
</dbReference>
<comment type="caution">
    <text evidence="6">Lacks conserved residue(s) required for the propagation of feature annotation.</text>
</comment>
<dbReference type="GO" id="GO:0141098">
    <property type="term" value="F:tRNA (cytidine(34)-2'-O)-methyltransferase activity"/>
    <property type="evidence" value="ECO:0007669"/>
    <property type="project" value="RHEA"/>
</dbReference>
<feature type="domain" description="tRNA/rRNA methyltransferase SpoU type" evidence="8">
    <location>
        <begin position="21"/>
        <end position="160"/>
    </location>
</feature>
<protein>
    <recommendedName>
        <fullName evidence="6">Putative tRNA (cytidine(34)-2'-O)-methyltransferase</fullName>
        <ecNumber evidence="6">2.1.1.207</ecNumber>
    </recommendedName>
    <alternativeName>
        <fullName evidence="6">tRNA (cytidine/uridine-2'-O-)-methyltransferase</fullName>
    </alternativeName>
</protein>
<dbReference type="InterPro" id="IPR016914">
    <property type="entry name" value="TrmL"/>
</dbReference>
<evidence type="ECO:0000313" key="10">
    <source>
        <dbReference type="Proteomes" id="UP000323521"/>
    </source>
</evidence>
<dbReference type="InterPro" id="IPR029026">
    <property type="entry name" value="tRNA_m1G_MTases_N"/>
</dbReference>
<dbReference type="PANTHER" id="PTHR42971:SF1">
    <property type="entry name" value="TRNA (CYTIDINE(34)-2'-O)-METHYLTRANSFERASE"/>
    <property type="match status" value="1"/>
</dbReference>
<evidence type="ECO:0000256" key="5">
    <source>
        <dbReference type="ARBA" id="ARBA00022694"/>
    </source>
</evidence>
<organism evidence="9 10">
    <name type="scientific">Formimonas warabiya</name>
    <dbReference type="NCBI Taxonomy" id="1761012"/>
    <lineage>
        <taxon>Bacteria</taxon>
        <taxon>Bacillati</taxon>
        <taxon>Bacillota</taxon>
        <taxon>Clostridia</taxon>
        <taxon>Eubacteriales</taxon>
        <taxon>Peptococcaceae</taxon>
        <taxon>Candidatus Formimonas</taxon>
    </lineage>
</organism>
<evidence type="ECO:0000256" key="1">
    <source>
        <dbReference type="ARBA" id="ARBA00022490"/>
    </source>
</evidence>
<feature type="binding site" evidence="6 7">
    <location>
        <position position="148"/>
    </location>
    <ligand>
        <name>S-adenosyl-L-methionine</name>
        <dbReference type="ChEBI" id="CHEBI:59789"/>
    </ligand>
</feature>
<evidence type="ECO:0000256" key="6">
    <source>
        <dbReference type="HAMAP-Rule" id="MF_01885"/>
    </source>
</evidence>
<proteinExistence type="inferred from homology"/>
<comment type="similarity">
    <text evidence="6">Belongs to the class IV-like SAM-binding methyltransferase superfamily. RNA methyltransferase TrmH family. TrmL subfamily.</text>
</comment>
<dbReference type="FunFam" id="3.40.1280.10:FF:000002">
    <property type="entry name" value="Peptidylprolyl isomerase"/>
    <property type="match status" value="1"/>
</dbReference>
<dbReference type="GO" id="GO:0002130">
    <property type="term" value="P:wobble position ribose methylation"/>
    <property type="evidence" value="ECO:0007669"/>
    <property type="project" value="TreeGrafter"/>
</dbReference>
<evidence type="ECO:0000256" key="7">
    <source>
        <dbReference type="PIRSR" id="PIRSR029256-1"/>
    </source>
</evidence>
<evidence type="ECO:0000256" key="4">
    <source>
        <dbReference type="ARBA" id="ARBA00022691"/>
    </source>
</evidence>
<reference evidence="9 10" key="1">
    <citation type="submission" date="2016-10" db="EMBL/GenBank/DDBJ databases">
        <title>Complete Genome Sequence of Peptococcaceae strain DCMF.</title>
        <authorList>
            <person name="Edwards R.J."/>
            <person name="Holland S.I."/>
            <person name="Deshpande N.P."/>
            <person name="Wong Y.K."/>
            <person name="Ertan H."/>
            <person name="Manefield M."/>
            <person name="Russell T.L."/>
            <person name="Lee M.J."/>
        </authorList>
    </citation>
    <scope>NUCLEOTIDE SEQUENCE [LARGE SCALE GENOMIC DNA]</scope>
    <source>
        <strain evidence="9 10">DCMF</strain>
    </source>
</reference>
<name>A0A3G1KMK1_FORW1</name>
<comment type="catalytic activity">
    <reaction evidence="6">
        <text>5-carboxymethylaminomethyluridine(34) in tRNA(Leu) + S-adenosyl-L-methionine = 5-carboxymethylaminomethyl-2'-O-methyluridine(34) in tRNA(Leu) + S-adenosyl-L-homocysteine + H(+)</text>
        <dbReference type="Rhea" id="RHEA:43088"/>
        <dbReference type="Rhea" id="RHEA-COMP:10333"/>
        <dbReference type="Rhea" id="RHEA-COMP:10334"/>
        <dbReference type="ChEBI" id="CHEBI:15378"/>
        <dbReference type="ChEBI" id="CHEBI:57856"/>
        <dbReference type="ChEBI" id="CHEBI:59789"/>
        <dbReference type="ChEBI" id="CHEBI:74508"/>
        <dbReference type="ChEBI" id="CHEBI:74511"/>
        <dbReference type="EC" id="2.1.1.207"/>
    </reaction>
</comment>
<dbReference type="GO" id="GO:0005737">
    <property type="term" value="C:cytoplasm"/>
    <property type="evidence" value="ECO:0007669"/>
    <property type="project" value="UniProtKB-SubCell"/>
</dbReference>